<feature type="transmembrane region" description="Helical" evidence="2">
    <location>
        <begin position="168"/>
        <end position="185"/>
    </location>
</feature>
<dbReference type="EMBL" id="JPMI01000104">
    <property type="protein sequence ID" value="KFA92230.1"/>
    <property type="molecule type" value="Genomic_DNA"/>
</dbReference>
<keyword evidence="3" id="KW-0732">Signal</keyword>
<evidence type="ECO:0000313" key="5">
    <source>
        <dbReference type="Proteomes" id="UP000028547"/>
    </source>
</evidence>
<evidence type="ECO:0000256" key="2">
    <source>
        <dbReference type="SAM" id="Phobius"/>
    </source>
</evidence>
<feature type="transmembrane region" description="Helical" evidence="2">
    <location>
        <begin position="287"/>
        <end position="308"/>
    </location>
</feature>
<organism evidence="4 5">
    <name type="scientific">Archangium violaceum Cb vi76</name>
    <dbReference type="NCBI Taxonomy" id="1406225"/>
    <lineage>
        <taxon>Bacteria</taxon>
        <taxon>Pseudomonadati</taxon>
        <taxon>Myxococcota</taxon>
        <taxon>Myxococcia</taxon>
        <taxon>Myxococcales</taxon>
        <taxon>Cystobacterineae</taxon>
        <taxon>Archangiaceae</taxon>
        <taxon>Archangium</taxon>
    </lineage>
</organism>
<dbReference type="Proteomes" id="UP000028547">
    <property type="component" value="Unassembled WGS sequence"/>
</dbReference>
<feature type="transmembrane region" description="Helical" evidence="2">
    <location>
        <begin position="229"/>
        <end position="250"/>
    </location>
</feature>
<comment type="caution">
    <text evidence="4">The sequence shown here is derived from an EMBL/GenBank/DDBJ whole genome shotgun (WGS) entry which is preliminary data.</text>
</comment>
<feature type="compositionally biased region" description="Pro residues" evidence="1">
    <location>
        <begin position="36"/>
        <end position="89"/>
    </location>
</feature>
<dbReference type="RefSeq" id="WP_052518221.1">
    <property type="nucleotide sequence ID" value="NZ_JPMI01000104.1"/>
</dbReference>
<keyword evidence="2" id="KW-0472">Membrane</keyword>
<evidence type="ECO:0000313" key="4">
    <source>
        <dbReference type="EMBL" id="KFA92230.1"/>
    </source>
</evidence>
<evidence type="ECO:0000256" key="3">
    <source>
        <dbReference type="SAM" id="SignalP"/>
    </source>
</evidence>
<accession>A0A084SUU5</accession>
<reference evidence="4 5" key="1">
    <citation type="submission" date="2014-07" db="EMBL/GenBank/DDBJ databases">
        <title>Draft Genome Sequence of Gephyronic Acid Producer, Cystobacter violaceus Strain Cb vi76.</title>
        <authorList>
            <person name="Stevens D.C."/>
            <person name="Young J."/>
            <person name="Carmichael R."/>
            <person name="Tan J."/>
            <person name="Taylor R.E."/>
        </authorList>
    </citation>
    <scope>NUCLEOTIDE SEQUENCE [LARGE SCALE GENOMIC DNA]</scope>
    <source>
        <strain evidence="4 5">Cb vi76</strain>
    </source>
</reference>
<name>A0A084SUU5_9BACT</name>
<feature type="transmembrane region" description="Helical" evidence="2">
    <location>
        <begin position="140"/>
        <end position="161"/>
    </location>
</feature>
<keyword evidence="2" id="KW-0812">Transmembrane</keyword>
<sequence>MRLIVSLMCLGLLTANGVARAQSTTTTTQPASPAVQTPPAPPPAAAAQPPAPTTQQPPPPPPPAAQPAPPPPPPAQVQSAPPPPPPPAEGPSETAAERAERYSRFSSGAGGMLLVFTELLSGAVTGGILGNTFASDNGTYVGAVIGGLGLGTAAAVYQYYVPVERNESLLAAGGAALGFLAGFGFGSEQGLGDRDRAVAALLTTQAGIIGVLAATALPGDVSDGDASLVGMSALYAFALTGLVQATVLLAEEGDQDPNLAPTLVAPLLGMGVGGLLAVPFELSASRVFKLTVLPMGVGAVLLLAGTALADGPAVPLSAIGGIAATFVITALVTAEEPTPYPPTSPRLRSQASETFRAVPVPVLMRTGRRNESLTAGPGLLMRF</sequence>
<feature type="transmembrane region" description="Helical" evidence="2">
    <location>
        <begin position="262"/>
        <end position="280"/>
    </location>
</feature>
<evidence type="ECO:0000256" key="1">
    <source>
        <dbReference type="SAM" id="MobiDB-lite"/>
    </source>
</evidence>
<feature type="chain" id="PRO_5001781858" evidence="3">
    <location>
        <begin position="22"/>
        <end position="383"/>
    </location>
</feature>
<feature type="compositionally biased region" description="Low complexity" evidence="1">
    <location>
        <begin position="23"/>
        <end position="35"/>
    </location>
</feature>
<dbReference type="AlphaFoldDB" id="A0A084SUU5"/>
<feature type="signal peptide" evidence="3">
    <location>
        <begin position="1"/>
        <end position="21"/>
    </location>
</feature>
<feature type="transmembrane region" description="Helical" evidence="2">
    <location>
        <begin position="197"/>
        <end position="217"/>
    </location>
</feature>
<gene>
    <name evidence="4" type="ORF">Q664_16775</name>
</gene>
<proteinExistence type="predicted"/>
<keyword evidence="2" id="KW-1133">Transmembrane helix</keyword>
<protein>
    <submittedName>
        <fullName evidence="4">Uncharacterized protein</fullName>
    </submittedName>
</protein>
<feature type="transmembrane region" description="Helical" evidence="2">
    <location>
        <begin position="314"/>
        <end position="334"/>
    </location>
</feature>
<feature type="region of interest" description="Disordered" evidence="1">
    <location>
        <begin position="23"/>
        <end position="101"/>
    </location>
</feature>